<reference evidence="2" key="1">
    <citation type="journal article" date="2023" name="PhytoFront">
        <title>Draft Genome Resources of Seven Strains of Tilletia horrida, Causal Agent of Kernel Smut of Rice.</title>
        <authorList>
            <person name="Khanal S."/>
            <person name="Antony Babu S."/>
            <person name="Zhou X.G."/>
        </authorList>
    </citation>
    <scope>NUCLEOTIDE SEQUENCE</scope>
    <source>
        <strain evidence="2">TX3</strain>
    </source>
</reference>
<evidence type="ECO:0000313" key="3">
    <source>
        <dbReference type="Proteomes" id="UP001176521"/>
    </source>
</evidence>
<feature type="region of interest" description="Disordered" evidence="1">
    <location>
        <begin position="1"/>
        <end position="242"/>
    </location>
</feature>
<dbReference type="Pfam" id="PF12223">
    <property type="entry name" value="DUF3602"/>
    <property type="match status" value="1"/>
</dbReference>
<protein>
    <submittedName>
        <fullName evidence="2">Uncharacterized protein</fullName>
    </submittedName>
</protein>
<keyword evidence="3" id="KW-1185">Reference proteome</keyword>
<sequence>MAERGRESIITTTGRGGAGNMIRSPSRGRPQGELPPASAIAAAHNPAVGNLVHAGRGGAGNVRSPSRDPLERQRVREAEQQEQKLQADYAKNEASHYHATGRGGAGNIQSTDAPRGRDASVDAAASTTTAGGAVGNILRSLSRSRSRSREPRPVDRRRPSQDGSAGERSVSRTRGGAGAGAGGEGGLPSVSENGGGTVGITAEEAEAATAGSNGAGVAPPGGNAQAPTSFKDKILEKLQGNK</sequence>
<feature type="compositionally biased region" description="Low complexity" evidence="1">
    <location>
        <begin position="199"/>
        <end position="227"/>
    </location>
</feature>
<evidence type="ECO:0000313" key="2">
    <source>
        <dbReference type="EMBL" id="KAK0526314.1"/>
    </source>
</evidence>
<dbReference type="InterPro" id="IPR022024">
    <property type="entry name" value="DUF3602"/>
</dbReference>
<dbReference type="PANTHER" id="PTHR34693">
    <property type="entry name" value="PROTEIN PAR32"/>
    <property type="match status" value="1"/>
</dbReference>
<feature type="compositionally biased region" description="Basic and acidic residues" evidence="1">
    <location>
        <begin position="65"/>
        <end position="82"/>
    </location>
</feature>
<dbReference type="EMBL" id="JAPDMQ010000359">
    <property type="protein sequence ID" value="KAK0526314.1"/>
    <property type="molecule type" value="Genomic_DNA"/>
</dbReference>
<dbReference type="PANTHER" id="PTHR34693:SF1">
    <property type="entry name" value="PROTEIN PAR32"/>
    <property type="match status" value="1"/>
</dbReference>
<dbReference type="Proteomes" id="UP001176521">
    <property type="component" value="Unassembled WGS sequence"/>
</dbReference>
<feature type="compositionally biased region" description="Gly residues" evidence="1">
    <location>
        <begin position="175"/>
        <end position="186"/>
    </location>
</feature>
<feature type="compositionally biased region" description="Low complexity" evidence="1">
    <location>
        <begin position="35"/>
        <end position="47"/>
    </location>
</feature>
<gene>
    <name evidence="2" type="ORF">OC842_005230</name>
</gene>
<dbReference type="AlphaFoldDB" id="A0AAN6GCN6"/>
<dbReference type="InterPro" id="IPR053203">
    <property type="entry name" value="Cisplatin_resist-associated"/>
</dbReference>
<evidence type="ECO:0000256" key="1">
    <source>
        <dbReference type="SAM" id="MobiDB-lite"/>
    </source>
</evidence>
<feature type="compositionally biased region" description="Low complexity" evidence="1">
    <location>
        <begin position="121"/>
        <end position="131"/>
    </location>
</feature>
<name>A0AAN6GCN6_9BASI</name>
<organism evidence="2 3">
    <name type="scientific">Tilletia horrida</name>
    <dbReference type="NCBI Taxonomy" id="155126"/>
    <lineage>
        <taxon>Eukaryota</taxon>
        <taxon>Fungi</taxon>
        <taxon>Dikarya</taxon>
        <taxon>Basidiomycota</taxon>
        <taxon>Ustilaginomycotina</taxon>
        <taxon>Exobasidiomycetes</taxon>
        <taxon>Tilletiales</taxon>
        <taxon>Tilletiaceae</taxon>
        <taxon>Tilletia</taxon>
    </lineage>
</organism>
<comment type="caution">
    <text evidence="2">The sequence shown here is derived from an EMBL/GenBank/DDBJ whole genome shotgun (WGS) entry which is preliminary data.</text>
</comment>
<accession>A0AAN6GCN6</accession>
<proteinExistence type="predicted"/>
<feature type="compositionally biased region" description="Basic and acidic residues" evidence="1">
    <location>
        <begin position="147"/>
        <end position="160"/>
    </location>
</feature>